<feature type="transmembrane region" description="Helical" evidence="8">
    <location>
        <begin position="12"/>
        <end position="37"/>
    </location>
</feature>
<dbReference type="SUPFAM" id="SSF52172">
    <property type="entry name" value="CheY-like"/>
    <property type="match status" value="1"/>
</dbReference>
<feature type="domain" description="PAC" evidence="12">
    <location>
        <begin position="387"/>
        <end position="443"/>
    </location>
</feature>
<dbReference type="Pfam" id="PF08447">
    <property type="entry name" value="PAS_3"/>
    <property type="match status" value="1"/>
</dbReference>
<feature type="transmembrane region" description="Helical" evidence="8">
    <location>
        <begin position="256"/>
        <end position="277"/>
    </location>
</feature>
<dbReference type="InterPro" id="IPR001610">
    <property type="entry name" value="PAC"/>
</dbReference>
<dbReference type="KEGG" id="dao:Desac_0141"/>
<dbReference type="PROSITE" id="PS50110">
    <property type="entry name" value="RESPONSE_REGULATORY"/>
    <property type="match status" value="1"/>
</dbReference>
<dbReference type="SMART" id="SM00091">
    <property type="entry name" value="PAS"/>
    <property type="match status" value="5"/>
</dbReference>
<dbReference type="InterPro" id="IPR003594">
    <property type="entry name" value="HATPase_dom"/>
</dbReference>
<sequence length="1310" mass="145825">MRIPRNALPAGSCGWWAVIWSAGVVGFAISGLVSWFFEVQFWASVFPDYISMAPSTAVSFLLLGVLLFLRTLKVLPSWIGLGAVLVAVYGLLNFLELFIGVDLSFEEVLFPATRKFGEVFTNRMSPVSGLIFFLAGISLRLIWGRQEQNIGRSLGGFLGTLVAFAGFTGVVSYLFGTPLLYGTDIIPMPLSVSCAFLLLGLGLMVGTGLEVWPLRLLLGSSIRARLLRVFLPLTVGAVLLQGLLNDLLPMVFHNYALGTVLLALCFALITGGLVTIAGQSLGSTLDLAESERRRAEEKLHKSYRELQETTGQLAQSRNMLHLIIESAPVRVFWKDKNLRYLGCNTLFARDAGFSYPQQLLGKDDFVMGWREQAELYRADDRQVMETRHPKKDIIEPQTTPTGEKIWLRTSKVPLATVDGEVLGVLGVYDDITASKEAEQALRESEERLAGIVQSVTDNMSMIDRNYNILWANAVAERLFGPNLVGRKCYQCYRRQDEPCEPCVVAQVFQDGRIHEQSAPVITIDDRTRYFWCTASVAGRHADGRPQAVVEVSRDITERMQAEQALEEEAIRRRLLVEESRDGIVVLDQNGRVYEANRRYAEMLGYSPEEVRQLYIWDWDDQWSREELLEQIRCVDASGDHFETRHRRKDGTLLDVEISTNGAVIGGQKLVFCVCRDISLRKAAEQALRESEEKFRLVFEKAPIGIMHYDRTSTVTECNQKFEEIIGASKEYFIGFNMIRQLRDDKMRQAAAASLRGEVGYYEDNYLSVTGGKLTTVRAIFQPILSSEGSVLGGVAIMEDITARKQAEAALQVARESLELALEGAGLGTWDWNCQTEAVTFNERWAEMLGYRLEEIEPQVKSWEKLVHPEDLPVVMEVLNAHREGKTPFYEAEFRMQHKSGSWVWILDKGKVIERDAEGRPMRACGTHLDITERRRAQEDRLRSSKLESLATLAGGIAHDFNNILTAILGNISLAKLERDEGERLTDAERACLQAKALAHQLLTFAKGGSPIMELLSVANLIRETASFACRGSQVVCEYDLPENLWMVHADAGQLGQVFQNLVINAVQAMPMGGAVKILGENIIVEIGSNLPLNPGKYVKITVQDRGMGIPTEYLTRIFDPYFTTKQMGSGLGLATVYSIIKAHKGHIAVESTLGLGTAFEVYLPAVTEKIVKPTEGNGQVVKGEGRILVMDDEEMVREILGKMLHYLGYQAVFARDGQEAIEQFGAAQQSGAAFDAVILDLTIPGGMGGKGAINELLRLDPRIKAIVSSGYADDPIMANFREYGFKGVVTKPYRIIELSKVLQEVVGNRQ</sequence>
<dbReference type="InterPro" id="IPR052162">
    <property type="entry name" value="Sensor_kinase/Photoreceptor"/>
</dbReference>
<keyword evidence="4" id="KW-0808">Transferase</keyword>
<dbReference type="Proteomes" id="UP000000483">
    <property type="component" value="Chromosome"/>
</dbReference>
<dbReference type="HOGENOM" id="CLU_260760_0_0_7"/>
<evidence type="ECO:0000256" key="3">
    <source>
        <dbReference type="ARBA" id="ARBA00022553"/>
    </source>
</evidence>
<dbReference type="EC" id="2.7.13.3" evidence="2"/>
<evidence type="ECO:0000313" key="13">
    <source>
        <dbReference type="EMBL" id="AEB08038.1"/>
    </source>
</evidence>
<keyword evidence="7" id="KW-0175">Coiled coil</keyword>
<dbReference type="PRINTS" id="PR00344">
    <property type="entry name" value="BCTRLSENSOR"/>
</dbReference>
<keyword evidence="3 6" id="KW-0597">Phosphoprotein</keyword>
<feature type="domain" description="PAC" evidence="12">
    <location>
        <begin position="514"/>
        <end position="567"/>
    </location>
</feature>
<accession>F2NBW1</accession>
<feature type="domain" description="PAS" evidence="11">
    <location>
        <begin position="813"/>
        <end position="885"/>
    </location>
</feature>
<dbReference type="STRING" id="880072.Desac_0141"/>
<dbReference type="NCBIfam" id="TIGR00229">
    <property type="entry name" value="sensory_box"/>
    <property type="match status" value="5"/>
</dbReference>
<dbReference type="SMART" id="SM00387">
    <property type="entry name" value="HATPase_c"/>
    <property type="match status" value="1"/>
</dbReference>
<feature type="transmembrane region" description="Helical" evidence="8">
    <location>
        <begin position="49"/>
        <end position="69"/>
    </location>
</feature>
<keyword evidence="14" id="KW-1185">Reference proteome</keyword>
<gene>
    <name evidence="13" type="ordered locus">Desac_0141</name>
</gene>
<dbReference type="SUPFAM" id="SSF55874">
    <property type="entry name" value="ATPase domain of HSP90 chaperone/DNA topoisomerase II/histidine kinase"/>
    <property type="match status" value="1"/>
</dbReference>
<feature type="domain" description="PAC" evidence="12">
    <location>
        <begin position="889"/>
        <end position="942"/>
    </location>
</feature>
<feature type="coiled-coil region" evidence="7">
    <location>
        <begin position="285"/>
        <end position="312"/>
    </location>
</feature>
<dbReference type="SUPFAM" id="SSF55785">
    <property type="entry name" value="PYP-like sensor domain (PAS domain)"/>
    <property type="match status" value="5"/>
</dbReference>
<evidence type="ECO:0000256" key="4">
    <source>
        <dbReference type="ARBA" id="ARBA00022679"/>
    </source>
</evidence>
<dbReference type="Pfam" id="PF08448">
    <property type="entry name" value="PAS_4"/>
    <property type="match status" value="1"/>
</dbReference>
<evidence type="ECO:0000259" key="10">
    <source>
        <dbReference type="PROSITE" id="PS50110"/>
    </source>
</evidence>
<feature type="transmembrane region" description="Helical" evidence="8">
    <location>
        <begin position="125"/>
        <end position="143"/>
    </location>
</feature>
<feature type="modified residue" description="4-aspartylphosphate" evidence="6">
    <location>
        <position position="1240"/>
    </location>
</feature>
<feature type="domain" description="PAS" evidence="11">
    <location>
        <begin position="568"/>
        <end position="610"/>
    </location>
</feature>
<evidence type="ECO:0000256" key="7">
    <source>
        <dbReference type="SAM" id="Coils"/>
    </source>
</evidence>
<organism evidence="13 14">
    <name type="scientific">Desulfobacca acetoxidans (strain ATCC 700848 / DSM 11109 / ASRB2)</name>
    <dbReference type="NCBI Taxonomy" id="880072"/>
    <lineage>
        <taxon>Bacteria</taxon>
        <taxon>Pseudomonadati</taxon>
        <taxon>Thermodesulfobacteriota</taxon>
        <taxon>Desulfobaccia</taxon>
        <taxon>Desulfobaccales</taxon>
        <taxon>Desulfobaccaceae</taxon>
        <taxon>Desulfobacca</taxon>
    </lineage>
</organism>
<dbReference type="InterPro" id="IPR011006">
    <property type="entry name" value="CheY-like_superfamily"/>
</dbReference>
<evidence type="ECO:0000256" key="2">
    <source>
        <dbReference type="ARBA" id="ARBA00012438"/>
    </source>
</evidence>
<dbReference type="CDD" id="cd00130">
    <property type="entry name" value="PAS"/>
    <property type="match status" value="5"/>
</dbReference>
<dbReference type="SMART" id="SM00086">
    <property type="entry name" value="PAC"/>
    <property type="match status" value="5"/>
</dbReference>
<dbReference type="InterPro" id="IPR001789">
    <property type="entry name" value="Sig_transdc_resp-reg_receiver"/>
</dbReference>
<dbReference type="InterPro" id="IPR036890">
    <property type="entry name" value="HATPase_C_sf"/>
</dbReference>
<evidence type="ECO:0000256" key="6">
    <source>
        <dbReference type="PROSITE-ProRule" id="PRU00169"/>
    </source>
</evidence>
<feature type="domain" description="PAS" evidence="11">
    <location>
        <begin position="444"/>
        <end position="480"/>
    </location>
</feature>
<dbReference type="InterPro" id="IPR005467">
    <property type="entry name" value="His_kinase_dom"/>
</dbReference>
<dbReference type="eggNOG" id="COG0784">
    <property type="taxonomic scope" value="Bacteria"/>
</dbReference>
<keyword evidence="8" id="KW-0812">Transmembrane</keyword>
<dbReference type="Gene3D" id="3.30.450.20">
    <property type="entry name" value="PAS domain"/>
    <property type="match status" value="5"/>
</dbReference>
<dbReference type="SUPFAM" id="SSF47384">
    <property type="entry name" value="Homodimeric domain of signal transducing histidine kinase"/>
    <property type="match status" value="1"/>
</dbReference>
<keyword evidence="8" id="KW-1133">Transmembrane helix</keyword>
<dbReference type="InterPro" id="IPR035965">
    <property type="entry name" value="PAS-like_dom_sf"/>
</dbReference>
<dbReference type="eggNOG" id="COG2202">
    <property type="taxonomic scope" value="Bacteria"/>
</dbReference>
<dbReference type="RefSeq" id="WP_013705151.1">
    <property type="nucleotide sequence ID" value="NC_015388.1"/>
</dbReference>
<dbReference type="PROSITE" id="PS50109">
    <property type="entry name" value="HIS_KIN"/>
    <property type="match status" value="1"/>
</dbReference>
<dbReference type="Pfam" id="PF13188">
    <property type="entry name" value="PAS_8"/>
    <property type="match status" value="1"/>
</dbReference>
<dbReference type="Pfam" id="PF13426">
    <property type="entry name" value="PAS_9"/>
    <property type="match status" value="2"/>
</dbReference>
<keyword evidence="5 13" id="KW-0418">Kinase</keyword>
<feature type="domain" description="Response regulatory" evidence="10">
    <location>
        <begin position="1186"/>
        <end position="1306"/>
    </location>
</feature>
<dbReference type="Pfam" id="PF00072">
    <property type="entry name" value="Response_reg"/>
    <property type="match status" value="1"/>
</dbReference>
<dbReference type="InterPro" id="IPR000700">
    <property type="entry name" value="PAS-assoc_C"/>
</dbReference>
<dbReference type="PANTHER" id="PTHR43304">
    <property type="entry name" value="PHYTOCHROME-LIKE PROTEIN CPH1"/>
    <property type="match status" value="1"/>
</dbReference>
<dbReference type="Gene3D" id="1.10.287.130">
    <property type="match status" value="1"/>
</dbReference>
<keyword evidence="8" id="KW-0472">Membrane</keyword>
<feature type="transmembrane region" description="Helical" evidence="8">
    <location>
        <begin position="155"/>
        <end position="175"/>
    </location>
</feature>
<dbReference type="InterPro" id="IPR004358">
    <property type="entry name" value="Sig_transdc_His_kin-like_C"/>
</dbReference>
<dbReference type="GO" id="GO:0000155">
    <property type="term" value="F:phosphorelay sensor kinase activity"/>
    <property type="evidence" value="ECO:0007669"/>
    <property type="project" value="InterPro"/>
</dbReference>
<evidence type="ECO:0000256" key="8">
    <source>
        <dbReference type="SAM" id="Phobius"/>
    </source>
</evidence>
<feature type="transmembrane region" description="Helical" evidence="8">
    <location>
        <begin position="81"/>
        <end position="105"/>
    </location>
</feature>
<dbReference type="eggNOG" id="COG4191">
    <property type="taxonomic scope" value="Bacteria"/>
</dbReference>
<evidence type="ECO:0000256" key="5">
    <source>
        <dbReference type="ARBA" id="ARBA00022777"/>
    </source>
</evidence>
<dbReference type="Pfam" id="PF02518">
    <property type="entry name" value="HATPase_c"/>
    <property type="match status" value="1"/>
</dbReference>
<evidence type="ECO:0000259" key="11">
    <source>
        <dbReference type="PROSITE" id="PS50112"/>
    </source>
</evidence>
<feature type="domain" description="Histidine kinase" evidence="9">
    <location>
        <begin position="955"/>
        <end position="1167"/>
    </location>
</feature>
<dbReference type="OrthoDB" id="5437500at2"/>
<dbReference type="SMART" id="SM00388">
    <property type="entry name" value="HisKA"/>
    <property type="match status" value="1"/>
</dbReference>
<dbReference type="InterPro" id="IPR000014">
    <property type="entry name" value="PAS"/>
</dbReference>
<dbReference type="InterPro" id="IPR013655">
    <property type="entry name" value="PAS_fold_3"/>
</dbReference>
<reference evidence="13 14" key="1">
    <citation type="journal article" date="2011" name="Stand. Genomic Sci.">
        <title>Complete genome sequence of the acetate-degrading sulfate reducer Desulfobacca acetoxidans type strain (ASRB2).</title>
        <authorList>
            <person name="Goker M."/>
            <person name="Teshima H."/>
            <person name="Lapidus A."/>
            <person name="Nolan M."/>
            <person name="Lucas S."/>
            <person name="Hammon N."/>
            <person name="Deshpande S."/>
            <person name="Cheng J.F."/>
            <person name="Tapia R."/>
            <person name="Han C."/>
            <person name="Goodwin L."/>
            <person name="Pitluck S."/>
            <person name="Huntemann M."/>
            <person name="Liolios K."/>
            <person name="Ivanova N."/>
            <person name="Pagani I."/>
            <person name="Mavromatis K."/>
            <person name="Ovchinikova G."/>
            <person name="Pati A."/>
            <person name="Chen A."/>
            <person name="Palaniappan K."/>
            <person name="Land M."/>
            <person name="Hauser L."/>
            <person name="Brambilla E.M."/>
            <person name="Rohde M."/>
            <person name="Spring S."/>
            <person name="Detter J.C."/>
            <person name="Woyke T."/>
            <person name="Bristow J."/>
            <person name="Eisen J.A."/>
            <person name="Markowitz V."/>
            <person name="Hugenholtz P."/>
            <person name="Kyrpides N.C."/>
            <person name="Klenk H.P."/>
        </authorList>
    </citation>
    <scope>NUCLEOTIDE SEQUENCE [LARGE SCALE GENOMIC DNA]</scope>
    <source>
        <strain evidence="14">ATCC 700848 / DSM 11109 / ASRB2</strain>
    </source>
</reference>
<comment type="catalytic activity">
    <reaction evidence="1">
        <text>ATP + protein L-histidine = ADP + protein N-phospho-L-histidine.</text>
        <dbReference type="EC" id="2.7.13.3"/>
    </reaction>
</comment>
<proteinExistence type="predicted"/>
<evidence type="ECO:0000259" key="12">
    <source>
        <dbReference type="PROSITE" id="PS50113"/>
    </source>
</evidence>
<reference evidence="14" key="2">
    <citation type="submission" date="2011-03" db="EMBL/GenBank/DDBJ databases">
        <title>The complete genome of Desulfobacca acetoxidans DSM 11109.</title>
        <authorList>
            <consortium name="US DOE Joint Genome Institute (JGI-PGF)"/>
            <person name="Lucas S."/>
            <person name="Copeland A."/>
            <person name="Lapidus A."/>
            <person name="Bruce D."/>
            <person name="Goodwin L."/>
            <person name="Pitluck S."/>
            <person name="Peters L."/>
            <person name="Kyrpides N."/>
            <person name="Mavromatis K."/>
            <person name="Ivanova N."/>
            <person name="Ovchinnikova G."/>
            <person name="Teshima H."/>
            <person name="Detter J.C."/>
            <person name="Han C."/>
            <person name="Land M."/>
            <person name="Hauser L."/>
            <person name="Markowitz V."/>
            <person name="Cheng J.-F."/>
            <person name="Hugenholtz P."/>
            <person name="Woyke T."/>
            <person name="Wu D."/>
            <person name="Spring S."/>
            <person name="Schueler E."/>
            <person name="Brambilla E."/>
            <person name="Klenk H.-P."/>
            <person name="Eisen J.A."/>
        </authorList>
    </citation>
    <scope>NUCLEOTIDE SEQUENCE [LARGE SCALE GENOMIC DNA]</scope>
    <source>
        <strain evidence="14">ATCC 700848 / DSM 11109 / ASRB2</strain>
    </source>
</reference>
<name>F2NBW1_DESAR</name>
<feature type="domain" description="PAC" evidence="12">
    <location>
        <begin position="759"/>
        <end position="812"/>
    </location>
</feature>
<evidence type="ECO:0000259" key="9">
    <source>
        <dbReference type="PROSITE" id="PS50109"/>
    </source>
</evidence>
<dbReference type="PANTHER" id="PTHR43304:SF1">
    <property type="entry name" value="PAC DOMAIN-CONTAINING PROTEIN"/>
    <property type="match status" value="1"/>
</dbReference>
<dbReference type="EMBL" id="CP002629">
    <property type="protein sequence ID" value="AEB08038.1"/>
    <property type="molecule type" value="Genomic_DNA"/>
</dbReference>
<dbReference type="CDD" id="cd00082">
    <property type="entry name" value="HisKA"/>
    <property type="match status" value="1"/>
</dbReference>
<dbReference type="PROSITE" id="PS50112">
    <property type="entry name" value="PAS"/>
    <property type="match status" value="4"/>
</dbReference>
<dbReference type="InterPro" id="IPR036097">
    <property type="entry name" value="HisK_dim/P_sf"/>
</dbReference>
<dbReference type="PROSITE" id="PS50113">
    <property type="entry name" value="PAC"/>
    <property type="match status" value="4"/>
</dbReference>
<feature type="domain" description="PAS" evidence="11">
    <location>
        <begin position="690"/>
        <end position="741"/>
    </location>
</feature>
<evidence type="ECO:0000256" key="1">
    <source>
        <dbReference type="ARBA" id="ARBA00000085"/>
    </source>
</evidence>
<evidence type="ECO:0000313" key="14">
    <source>
        <dbReference type="Proteomes" id="UP000000483"/>
    </source>
</evidence>
<dbReference type="InterPro" id="IPR013656">
    <property type="entry name" value="PAS_4"/>
</dbReference>
<dbReference type="SMART" id="SM00448">
    <property type="entry name" value="REC"/>
    <property type="match status" value="1"/>
</dbReference>
<dbReference type="Gene3D" id="3.40.50.2300">
    <property type="match status" value="1"/>
</dbReference>
<protein>
    <recommendedName>
        <fullName evidence="2">histidine kinase</fullName>
        <ecNumber evidence="2">2.7.13.3</ecNumber>
    </recommendedName>
</protein>
<dbReference type="Gene3D" id="3.30.565.10">
    <property type="entry name" value="Histidine kinase-like ATPase, C-terminal domain"/>
    <property type="match status" value="1"/>
</dbReference>
<dbReference type="InterPro" id="IPR003661">
    <property type="entry name" value="HisK_dim/P_dom"/>
</dbReference>
<feature type="transmembrane region" description="Helical" evidence="8">
    <location>
        <begin position="195"/>
        <end position="214"/>
    </location>
</feature>